<dbReference type="PANTHER" id="PTHR23518">
    <property type="entry name" value="C-METHYLTRANSFERASE"/>
    <property type="match status" value="1"/>
</dbReference>
<dbReference type="CDD" id="cd17370">
    <property type="entry name" value="MFS_MJ1317_like"/>
    <property type="match status" value="1"/>
</dbReference>
<comment type="subcellular location">
    <subcellularLocation>
        <location evidence="1">Cell membrane</location>
        <topology evidence="1">Multi-pass membrane protein</topology>
    </subcellularLocation>
</comment>
<dbReference type="InterPro" id="IPR011701">
    <property type="entry name" value="MFS"/>
</dbReference>
<evidence type="ECO:0000313" key="8">
    <source>
        <dbReference type="Proteomes" id="UP000811545"/>
    </source>
</evidence>
<feature type="transmembrane region" description="Helical" evidence="5">
    <location>
        <begin position="235"/>
        <end position="252"/>
    </location>
</feature>
<dbReference type="InterPro" id="IPR020846">
    <property type="entry name" value="MFS_dom"/>
</dbReference>
<evidence type="ECO:0000256" key="2">
    <source>
        <dbReference type="ARBA" id="ARBA00022692"/>
    </source>
</evidence>
<feature type="transmembrane region" description="Helical" evidence="5">
    <location>
        <begin position="165"/>
        <end position="184"/>
    </location>
</feature>
<dbReference type="PROSITE" id="PS50850">
    <property type="entry name" value="MFS"/>
    <property type="match status" value="1"/>
</dbReference>
<dbReference type="EMBL" id="QLTW01000071">
    <property type="protein sequence ID" value="MBT9145292.1"/>
    <property type="molecule type" value="Genomic_DNA"/>
</dbReference>
<evidence type="ECO:0000313" key="7">
    <source>
        <dbReference type="EMBL" id="MBT9145292.1"/>
    </source>
</evidence>
<accession>A0A9E2BGV9</accession>
<dbReference type="AlphaFoldDB" id="A0A9E2BGV9"/>
<evidence type="ECO:0000256" key="3">
    <source>
        <dbReference type="ARBA" id="ARBA00022989"/>
    </source>
</evidence>
<evidence type="ECO:0000259" key="6">
    <source>
        <dbReference type="PROSITE" id="PS50850"/>
    </source>
</evidence>
<dbReference type="Pfam" id="PF07690">
    <property type="entry name" value="MFS_1"/>
    <property type="match status" value="1"/>
</dbReference>
<name>A0A9E2BGV9_PSYF1</name>
<dbReference type="InterPro" id="IPR036259">
    <property type="entry name" value="MFS_trans_sf"/>
</dbReference>
<dbReference type="Proteomes" id="UP000811545">
    <property type="component" value="Unassembled WGS sequence"/>
</dbReference>
<proteinExistence type="predicted"/>
<dbReference type="Gene3D" id="1.20.1250.20">
    <property type="entry name" value="MFS general substrate transporter like domains"/>
    <property type="match status" value="1"/>
</dbReference>
<keyword evidence="4 5" id="KW-0472">Membrane</keyword>
<protein>
    <submittedName>
        <fullName evidence="7">Multidrug resistance protein MdtH</fullName>
    </submittedName>
</protein>
<dbReference type="GO" id="GO:0022857">
    <property type="term" value="F:transmembrane transporter activity"/>
    <property type="evidence" value="ECO:0007669"/>
    <property type="project" value="InterPro"/>
</dbReference>
<sequence>MKDQEKNKTIKTFAIASFLNDMGSDIISPIWPLFVTQMLGANMAMLGLLDGMGEALVSISQAVSGYLSDRLKKRKIFIWIGYFMGGLSRVGYGLSTTYLHLIPFRILDRAGKIRSAPRDAIVADYSNRNDRGRNFGLLRTADHLGAIAGILISISLFKVLGYRNLFLLAAIPSIIGATLIFIKIKEPQASENKIFKGIKLSDFNENFQLFLILSAFFALGSFSYSFLLFTLKNSVLLLPLFLCSTLFSPYLLHSFPYHLEN</sequence>
<evidence type="ECO:0000256" key="4">
    <source>
        <dbReference type="ARBA" id="ARBA00023136"/>
    </source>
</evidence>
<keyword evidence="3 5" id="KW-1133">Transmembrane helix</keyword>
<dbReference type="PANTHER" id="PTHR23518:SF2">
    <property type="entry name" value="MAJOR FACILITATOR SUPERFAMILY TRANSPORTER"/>
    <property type="match status" value="1"/>
</dbReference>
<evidence type="ECO:0000256" key="5">
    <source>
        <dbReference type="SAM" id="Phobius"/>
    </source>
</evidence>
<feature type="transmembrane region" description="Helical" evidence="5">
    <location>
        <begin position="207"/>
        <end position="228"/>
    </location>
</feature>
<feature type="domain" description="Major facilitator superfamily (MFS) profile" evidence="6">
    <location>
        <begin position="9"/>
        <end position="261"/>
    </location>
</feature>
<dbReference type="GO" id="GO:0005886">
    <property type="term" value="C:plasma membrane"/>
    <property type="evidence" value="ECO:0007669"/>
    <property type="project" value="UniProtKB-SubCell"/>
</dbReference>
<feature type="transmembrane region" description="Helical" evidence="5">
    <location>
        <begin position="143"/>
        <end position="160"/>
    </location>
</feature>
<evidence type="ECO:0000256" key="1">
    <source>
        <dbReference type="ARBA" id="ARBA00004651"/>
    </source>
</evidence>
<feature type="transmembrane region" description="Helical" evidence="5">
    <location>
        <begin position="76"/>
        <end position="94"/>
    </location>
</feature>
<dbReference type="SUPFAM" id="SSF103473">
    <property type="entry name" value="MFS general substrate transporter"/>
    <property type="match status" value="1"/>
</dbReference>
<organism evidence="7 8">
    <name type="scientific">Psychracetigena formicireducens</name>
    <dbReference type="NCBI Taxonomy" id="2986056"/>
    <lineage>
        <taxon>Bacteria</taxon>
        <taxon>Bacillati</taxon>
        <taxon>Candidatus Lithacetigenota</taxon>
        <taxon>Candidatus Psychracetigena</taxon>
    </lineage>
</organism>
<gene>
    <name evidence="7" type="primary">mdtH_1</name>
    <name evidence="7" type="ORF">DDT42_01162</name>
</gene>
<keyword evidence="2 5" id="KW-0812">Transmembrane</keyword>
<reference evidence="7 8" key="1">
    <citation type="journal article" date="2021" name="bioRxiv">
        <title>Unique metabolic strategies in Hadean analogues reveal hints for primordial physiology.</title>
        <authorList>
            <person name="Nobu M.K."/>
            <person name="Nakai R."/>
            <person name="Tamazawa S."/>
            <person name="Mori H."/>
            <person name="Toyoda A."/>
            <person name="Ijiri A."/>
            <person name="Suzuki S."/>
            <person name="Kurokawa K."/>
            <person name="Kamagata Y."/>
            <person name="Tamaki H."/>
        </authorList>
    </citation>
    <scope>NUCLEOTIDE SEQUENCE [LARGE SCALE GENOMIC DNA]</scope>
    <source>
        <strain evidence="7">BS525</strain>
    </source>
</reference>
<comment type="caution">
    <text evidence="7">The sequence shown here is derived from an EMBL/GenBank/DDBJ whole genome shotgun (WGS) entry which is preliminary data.</text>
</comment>